<evidence type="ECO:0008006" key="3">
    <source>
        <dbReference type="Google" id="ProtNLM"/>
    </source>
</evidence>
<name>A0ABU0L2Y8_9BACL</name>
<proteinExistence type="predicted"/>
<dbReference type="EMBL" id="JAUSWA010000019">
    <property type="protein sequence ID" value="MDQ0495099.1"/>
    <property type="molecule type" value="Genomic_DNA"/>
</dbReference>
<gene>
    <name evidence="1" type="ORF">QOZ95_003277</name>
</gene>
<evidence type="ECO:0000313" key="2">
    <source>
        <dbReference type="Proteomes" id="UP001242811"/>
    </source>
</evidence>
<keyword evidence="2" id="KW-1185">Reference proteome</keyword>
<sequence>MLKESDFTVVASGAEDLNLEKRSVRLCHGILTFSCPIPSKESRGNSDHKIKSFAEPAHFNHRKSLFF</sequence>
<reference evidence="1 2" key="1">
    <citation type="submission" date="2023-07" db="EMBL/GenBank/DDBJ databases">
        <title>Genomic Encyclopedia of Type Strains, Phase IV (KMG-IV): sequencing the most valuable type-strain genomes for metagenomic binning, comparative biology and taxonomic classification.</title>
        <authorList>
            <person name="Goeker M."/>
        </authorList>
    </citation>
    <scope>NUCLEOTIDE SEQUENCE [LARGE SCALE GENOMIC DNA]</scope>
    <source>
        <strain evidence="1 2">DSM 14914</strain>
    </source>
</reference>
<organism evidence="1 2">
    <name type="scientific">Paenibacillus brasilensis</name>
    <dbReference type="NCBI Taxonomy" id="128574"/>
    <lineage>
        <taxon>Bacteria</taxon>
        <taxon>Bacillati</taxon>
        <taxon>Bacillota</taxon>
        <taxon>Bacilli</taxon>
        <taxon>Bacillales</taxon>
        <taxon>Paenibacillaceae</taxon>
        <taxon>Paenibacillus</taxon>
    </lineage>
</organism>
<protein>
    <recommendedName>
        <fullName evidence="3">SHSP domain-containing protein</fullName>
    </recommendedName>
</protein>
<evidence type="ECO:0000313" key="1">
    <source>
        <dbReference type="EMBL" id="MDQ0495099.1"/>
    </source>
</evidence>
<comment type="caution">
    <text evidence="1">The sequence shown here is derived from an EMBL/GenBank/DDBJ whole genome shotgun (WGS) entry which is preliminary data.</text>
</comment>
<accession>A0ABU0L2Y8</accession>
<dbReference type="Proteomes" id="UP001242811">
    <property type="component" value="Unassembled WGS sequence"/>
</dbReference>